<evidence type="ECO:0008006" key="3">
    <source>
        <dbReference type="Google" id="ProtNLM"/>
    </source>
</evidence>
<evidence type="ECO:0000313" key="2">
    <source>
        <dbReference type="Proteomes" id="UP000661280"/>
    </source>
</evidence>
<reference evidence="1" key="2">
    <citation type="submission" date="2021-02" db="EMBL/GenBank/DDBJ databases">
        <title>Aspergillus luchuensis mut. kawachii IFO 4304 genome sequence.</title>
        <authorList>
            <person name="Mori K."/>
            <person name="Kadooka C."/>
            <person name="Goto M."/>
            <person name="Futagami T."/>
        </authorList>
    </citation>
    <scope>NUCLEOTIDE SEQUENCE</scope>
    <source>
        <strain evidence="1">IFO 4308</strain>
    </source>
</reference>
<dbReference type="GeneID" id="64965881"/>
<gene>
    <name evidence="1" type="ORF">AKAW2_80361S</name>
</gene>
<dbReference type="OrthoDB" id="45365at2759"/>
<protein>
    <recommendedName>
        <fullName evidence="3">Kelch repeat protein</fullName>
    </recommendedName>
</protein>
<dbReference type="Gene3D" id="2.120.10.80">
    <property type="entry name" value="Kelch-type beta propeller"/>
    <property type="match status" value="1"/>
</dbReference>
<organism evidence="1 2">
    <name type="scientific">Aspergillus kawachii</name>
    <name type="common">White koji mold</name>
    <name type="synonym">Aspergillus awamori var. kawachi</name>
    <dbReference type="NCBI Taxonomy" id="1069201"/>
    <lineage>
        <taxon>Eukaryota</taxon>
        <taxon>Fungi</taxon>
        <taxon>Dikarya</taxon>
        <taxon>Ascomycota</taxon>
        <taxon>Pezizomycotina</taxon>
        <taxon>Eurotiomycetes</taxon>
        <taxon>Eurotiomycetidae</taxon>
        <taxon>Eurotiales</taxon>
        <taxon>Aspergillaceae</taxon>
        <taxon>Aspergillus</taxon>
        <taxon>Aspergillus subgen. Circumdati</taxon>
    </lineage>
</organism>
<dbReference type="SUPFAM" id="SSF117281">
    <property type="entry name" value="Kelch motif"/>
    <property type="match status" value="1"/>
</dbReference>
<dbReference type="EMBL" id="AP024432">
    <property type="protein sequence ID" value="BCS04560.1"/>
    <property type="molecule type" value="Genomic_DNA"/>
</dbReference>
<reference evidence="1" key="1">
    <citation type="submission" date="2021-01" db="EMBL/GenBank/DDBJ databases">
        <authorList>
            <consortium name="Aspergillus luchuensis mut. kawachii IFO 4304 genome sequencing consortium"/>
            <person name="Kazuki M."/>
            <person name="Futagami T."/>
        </authorList>
    </citation>
    <scope>NUCLEOTIDE SEQUENCE</scope>
    <source>
        <strain evidence="1">IFO 4308</strain>
    </source>
</reference>
<accession>A0A7R7WKW3</accession>
<evidence type="ECO:0000313" key="1">
    <source>
        <dbReference type="EMBL" id="BCS04560.1"/>
    </source>
</evidence>
<dbReference type="AlphaFoldDB" id="A0A7R7WKW3"/>
<dbReference type="KEGG" id="aluc:AKAW2_80361S"/>
<name>A0A7R7WKW3_ASPKA</name>
<dbReference type="RefSeq" id="XP_041548322.1">
    <property type="nucleotide sequence ID" value="XM_041681373.1"/>
</dbReference>
<proteinExistence type="predicted"/>
<keyword evidence="2" id="KW-1185">Reference proteome</keyword>
<dbReference type="InterPro" id="IPR015915">
    <property type="entry name" value="Kelch-typ_b-propeller"/>
</dbReference>
<sequence length="87" mass="9564">MFYVFGGEGNQNSNTGIFNQMEMYDTASERWVELLSMPVPRHGTQAAVAGGCIYIPGGGLQQDGKEVIVDGETTYHNTTSYFDVYCP</sequence>
<dbReference type="Proteomes" id="UP000661280">
    <property type="component" value="Chromosome 8"/>
</dbReference>